<evidence type="ECO:0000313" key="5">
    <source>
        <dbReference type="Proteomes" id="UP000232688"/>
    </source>
</evidence>
<keyword evidence="1" id="KW-0479">Metal-binding</keyword>
<feature type="domain" description="CCHC-type" evidence="3">
    <location>
        <begin position="304"/>
        <end position="317"/>
    </location>
</feature>
<dbReference type="PROSITE" id="PS50158">
    <property type="entry name" value="ZF_CCHC"/>
    <property type="match status" value="1"/>
</dbReference>
<dbReference type="Proteomes" id="UP000232688">
    <property type="component" value="Unassembled WGS sequence"/>
</dbReference>
<evidence type="ECO:0000313" key="4">
    <source>
        <dbReference type="EMBL" id="PKC55232.1"/>
    </source>
</evidence>
<proteinExistence type="predicted"/>
<accession>A0A2N0QVZ0</accession>
<feature type="compositionally biased region" description="Polar residues" evidence="2">
    <location>
        <begin position="25"/>
        <end position="41"/>
    </location>
</feature>
<evidence type="ECO:0000256" key="1">
    <source>
        <dbReference type="PROSITE-ProRule" id="PRU00047"/>
    </source>
</evidence>
<dbReference type="Pfam" id="PF03539">
    <property type="entry name" value="Spuma_A9PTase"/>
    <property type="match status" value="1"/>
</dbReference>
<evidence type="ECO:0000256" key="2">
    <source>
        <dbReference type="SAM" id="MobiDB-lite"/>
    </source>
</evidence>
<feature type="compositionally biased region" description="Low complexity" evidence="2">
    <location>
        <begin position="272"/>
        <end position="281"/>
    </location>
</feature>
<dbReference type="GO" id="GO:0004190">
    <property type="term" value="F:aspartic-type endopeptidase activity"/>
    <property type="evidence" value="ECO:0007669"/>
    <property type="project" value="InterPro"/>
</dbReference>
<dbReference type="VEuPathDB" id="FungiDB:RhiirFUN_021935"/>
<feature type="region of interest" description="Disordered" evidence="2">
    <location>
        <begin position="554"/>
        <end position="579"/>
    </location>
</feature>
<reference evidence="4 5" key="1">
    <citation type="submission" date="2017-10" db="EMBL/GenBank/DDBJ databases">
        <title>Extensive intraspecific genome diversity in a model arbuscular mycorrhizal fungus.</title>
        <authorList>
            <person name="Chen E.C.H."/>
            <person name="Morin E."/>
            <person name="Baudet D."/>
            <person name="Noel J."/>
            <person name="Ndikumana S."/>
            <person name="Charron P."/>
            <person name="St-Onge C."/>
            <person name="Giorgi J."/>
            <person name="Grigoriev I.V."/>
            <person name="Roux C."/>
            <person name="Martin F.M."/>
            <person name="Corradi N."/>
        </authorList>
    </citation>
    <scope>NUCLEOTIDE SEQUENCE [LARGE SCALE GENOMIC DNA]</scope>
    <source>
        <strain evidence="4 5">A1</strain>
    </source>
</reference>
<protein>
    <recommendedName>
        <fullName evidence="3">CCHC-type domain-containing protein</fullName>
    </recommendedName>
</protein>
<name>A0A2N0QVZ0_9GLOM</name>
<keyword evidence="1" id="KW-0863">Zinc-finger</keyword>
<dbReference type="GO" id="GO:0008270">
    <property type="term" value="F:zinc ion binding"/>
    <property type="evidence" value="ECO:0007669"/>
    <property type="project" value="UniProtKB-KW"/>
</dbReference>
<dbReference type="InterPro" id="IPR001641">
    <property type="entry name" value="Spumavirus_A9"/>
</dbReference>
<sequence length="684" mass="77758">DLINAYNLTNGFQQDPNEVLYQVSETTTSPEPEVLSDTTSENSEKDIPQLHIPLPPIYNTPNNPAPVILPLNNMAQPNQQDFQQLRVAIAALTQALPNTKNALVGNTQAINNPLRREEVVPAYLKGAASTWWNTNQALPNGNLNRIIAWTELPYGILNPNQPGEDVNTYAAALQELYRRVETNAFVYPDAIKVRKFVNGLLPDLYVTVKPHNDQTWNGAVDRAKAYELTHKDQHAVNAYLNKFAPSGTGNQSDDLLKAINELTKQVQNLSTGNRGNRGYNNSSDFRNTSQSTTYTPNRQNQIVCYSCGQSGHIVRYCLNGNNNDIPNNRPPPPINNNGNTSNNNTTVPQPANDSGQQLAQIQQMTTCSMSRLNPLEGTLKENPTEEENVLRATQQVNKSKRPINISDVRQTEAKRIVQKGTKKKLVTVAPINKMVELYTPQQFFDQKADITNGQLLAMNPKFGLTIAKQLRKPVVRKRDDDQDKKTIKMVIDEVTQENGNMPEVNDLLQLQKTKAILNYDSNVMVIKWQDETFEVATECREMPQHIVSIEVPDLEVDEDEEEAANESEEEKYESDDEETQDQLFCNAQFITKEQAQEIEDDLKDNKLVKNEFYYQYEEIEKGNFHTRKLSKEQHQKFRKFMERHQNLFAWNPNDFGRTSVITHSIDTGTATPVKQRFYRTSYQN</sequence>
<dbReference type="EMBL" id="LLXH01002722">
    <property type="protein sequence ID" value="PKC55232.1"/>
    <property type="molecule type" value="Genomic_DNA"/>
</dbReference>
<evidence type="ECO:0000259" key="3">
    <source>
        <dbReference type="PROSITE" id="PS50158"/>
    </source>
</evidence>
<dbReference type="SMART" id="SM00343">
    <property type="entry name" value="ZnF_C2HC"/>
    <property type="match status" value="1"/>
</dbReference>
<keyword evidence="1" id="KW-0862">Zinc</keyword>
<dbReference type="InterPro" id="IPR001878">
    <property type="entry name" value="Znf_CCHC"/>
</dbReference>
<feature type="region of interest" description="Disordered" evidence="2">
    <location>
        <begin position="324"/>
        <end position="357"/>
    </location>
</feature>
<gene>
    <name evidence="4" type="ORF">RhiirA1_403048</name>
</gene>
<dbReference type="AlphaFoldDB" id="A0A2N0QVZ0"/>
<dbReference type="VEuPathDB" id="FungiDB:RhiirA1_403048"/>
<feature type="compositionally biased region" description="Low complexity" evidence="2">
    <location>
        <begin position="335"/>
        <end position="345"/>
    </location>
</feature>
<organism evidence="4 5">
    <name type="scientific">Rhizophagus irregularis</name>
    <dbReference type="NCBI Taxonomy" id="588596"/>
    <lineage>
        <taxon>Eukaryota</taxon>
        <taxon>Fungi</taxon>
        <taxon>Fungi incertae sedis</taxon>
        <taxon>Mucoromycota</taxon>
        <taxon>Glomeromycotina</taxon>
        <taxon>Glomeromycetes</taxon>
        <taxon>Glomerales</taxon>
        <taxon>Glomeraceae</taxon>
        <taxon>Rhizophagus</taxon>
    </lineage>
</organism>
<reference evidence="4 5" key="2">
    <citation type="submission" date="2017-10" db="EMBL/GenBank/DDBJ databases">
        <title>Genome analyses suggest a sexual origin of heterokaryosis in a supposedly ancient asexual fungus.</title>
        <authorList>
            <person name="Corradi N."/>
            <person name="Sedzielewska K."/>
            <person name="Noel J."/>
            <person name="Charron P."/>
            <person name="Farinelli L."/>
            <person name="Marton T."/>
            <person name="Kruger M."/>
            <person name="Pelin A."/>
            <person name="Brachmann A."/>
            <person name="Corradi N."/>
        </authorList>
    </citation>
    <scope>NUCLEOTIDE SEQUENCE [LARGE SCALE GENOMIC DNA]</scope>
    <source>
        <strain evidence="4 5">A1</strain>
    </source>
</reference>
<feature type="region of interest" description="Disordered" evidence="2">
    <location>
        <begin position="269"/>
        <end position="294"/>
    </location>
</feature>
<feature type="compositionally biased region" description="Polar residues" evidence="2">
    <location>
        <begin position="346"/>
        <end position="357"/>
    </location>
</feature>
<feature type="compositionally biased region" description="Polar residues" evidence="2">
    <location>
        <begin position="282"/>
        <end position="294"/>
    </location>
</feature>
<feature type="non-terminal residue" evidence="4">
    <location>
        <position position="1"/>
    </location>
</feature>
<dbReference type="GO" id="GO:0006508">
    <property type="term" value="P:proteolysis"/>
    <property type="evidence" value="ECO:0007669"/>
    <property type="project" value="InterPro"/>
</dbReference>
<dbReference type="GO" id="GO:0003676">
    <property type="term" value="F:nucleic acid binding"/>
    <property type="evidence" value="ECO:0007669"/>
    <property type="project" value="InterPro"/>
</dbReference>
<dbReference type="VEuPathDB" id="FungiDB:FUN_003738"/>
<feature type="region of interest" description="Disordered" evidence="2">
    <location>
        <begin position="25"/>
        <end position="47"/>
    </location>
</feature>
<comment type="caution">
    <text evidence="4">The sequence shown here is derived from an EMBL/GenBank/DDBJ whole genome shotgun (WGS) entry which is preliminary data.</text>
</comment>